<name>A0A074RY04_9AGAM</name>
<protein>
    <recommendedName>
        <fullName evidence="4">ICE-like protease (Caspase) p20 domain protein</fullName>
    </recommendedName>
</protein>
<keyword evidence="3" id="KW-1185">Reference proteome</keyword>
<organism evidence="2 3">
    <name type="scientific">Rhizoctonia solani 123E</name>
    <dbReference type="NCBI Taxonomy" id="1423351"/>
    <lineage>
        <taxon>Eukaryota</taxon>
        <taxon>Fungi</taxon>
        <taxon>Dikarya</taxon>
        <taxon>Basidiomycota</taxon>
        <taxon>Agaricomycotina</taxon>
        <taxon>Agaricomycetes</taxon>
        <taxon>Cantharellales</taxon>
        <taxon>Ceratobasidiaceae</taxon>
        <taxon>Rhizoctonia</taxon>
    </lineage>
</organism>
<dbReference type="EMBL" id="AZST01000277">
    <property type="protein sequence ID" value="KEP50190.1"/>
    <property type="molecule type" value="Genomic_DNA"/>
</dbReference>
<sequence>MGRPTNTAVLPVHPIPPNLTNSTPNSPDDEVPSPSPLSDPCTQGASPRAPTRRGDGFNHRTRPETSARFSGQTSIASPSLTLSSDEADLPLPNGIAPDAESLRVPAPPLAQNSGFSSSPLTPLSSNRPTSGSSPERSLAFCLPVWRRPQLATRLRPKPQVKACVLCTGGPDIPVLSDTSLILQSLSRVRNIDPEYIIPRTSQLIDVALDKFFDPTDISEGAILILIVSCHGSRGCGGNVLLQFKTQDGTIVDSRMLQDRIMALPKHCTLEVVVDTCIAEDVIPGLRRISTMDPSAPCSMPAGAPNFVTAHAPPSGSRLNTMVSAFSASASAEPSALFPTTKLTKCASSFFEQDQPMYKAQVIVWAASTGYGKSFTEEHLPGKPGVYSILIGAIFNQLSSSGPNISRRSVWENVLKVVEQHNDARCKRDLRKSPEIRAHLKHRTQRAILLTSVDDPDRVLNGRMFQPL</sequence>
<accession>A0A074RY04</accession>
<evidence type="ECO:0008006" key="4">
    <source>
        <dbReference type="Google" id="ProtNLM"/>
    </source>
</evidence>
<feature type="region of interest" description="Disordered" evidence="1">
    <location>
        <begin position="1"/>
        <end position="136"/>
    </location>
</feature>
<dbReference type="Gene3D" id="3.40.50.1460">
    <property type="match status" value="1"/>
</dbReference>
<proteinExistence type="predicted"/>
<evidence type="ECO:0000313" key="3">
    <source>
        <dbReference type="Proteomes" id="UP000027456"/>
    </source>
</evidence>
<evidence type="ECO:0000313" key="2">
    <source>
        <dbReference type="EMBL" id="KEP50190.1"/>
    </source>
</evidence>
<dbReference type="Proteomes" id="UP000027456">
    <property type="component" value="Unassembled WGS sequence"/>
</dbReference>
<feature type="compositionally biased region" description="Polar residues" evidence="1">
    <location>
        <begin position="110"/>
        <end position="135"/>
    </location>
</feature>
<reference evidence="2 3" key="1">
    <citation type="submission" date="2013-12" db="EMBL/GenBank/DDBJ databases">
        <authorList>
            <person name="Cubeta M."/>
            <person name="Pakala S."/>
            <person name="Fedorova N."/>
            <person name="Thomas E."/>
            <person name="Dean R."/>
            <person name="Jabaji S."/>
            <person name="Neate S."/>
            <person name="Toda T."/>
            <person name="Tavantzis S."/>
            <person name="Vilgalys R."/>
            <person name="Bharathan N."/>
            <person name="Pakala S."/>
            <person name="Losada L.S."/>
            <person name="Zafar N."/>
            <person name="Nierman W."/>
        </authorList>
    </citation>
    <scope>NUCLEOTIDE SEQUENCE [LARGE SCALE GENOMIC DNA]</scope>
    <source>
        <strain evidence="2 3">123E</strain>
    </source>
</reference>
<comment type="caution">
    <text evidence="2">The sequence shown here is derived from an EMBL/GenBank/DDBJ whole genome shotgun (WGS) entry which is preliminary data.</text>
</comment>
<evidence type="ECO:0000256" key="1">
    <source>
        <dbReference type="SAM" id="MobiDB-lite"/>
    </source>
</evidence>
<feature type="compositionally biased region" description="Polar residues" evidence="1">
    <location>
        <begin position="67"/>
        <end position="84"/>
    </location>
</feature>
<gene>
    <name evidence="2" type="ORF">V565_084720</name>
</gene>
<dbReference type="OrthoDB" id="3255511at2759"/>
<dbReference type="HOGENOM" id="CLU_585449_0_0_1"/>
<dbReference type="AlphaFoldDB" id="A0A074RY04"/>
<feature type="compositionally biased region" description="Basic and acidic residues" evidence="1">
    <location>
        <begin position="52"/>
        <end position="65"/>
    </location>
</feature>